<proteinExistence type="predicted"/>
<dbReference type="InterPro" id="IPR000719">
    <property type="entry name" value="Prot_kinase_dom"/>
</dbReference>
<dbReference type="PROSITE" id="PS50011">
    <property type="entry name" value="PROTEIN_KINASE_DOM"/>
    <property type="match status" value="1"/>
</dbReference>
<name>I7M336_TETTS</name>
<dbReference type="RefSeq" id="XP_001022319.2">
    <property type="nucleotide sequence ID" value="XM_001022319.2"/>
</dbReference>
<evidence type="ECO:0000313" key="5">
    <source>
        <dbReference type="Proteomes" id="UP000009168"/>
    </source>
</evidence>
<dbReference type="PROSITE" id="PS00108">
    <property type="entry name" value="PROTEIN_KINASE_ST"/>
    <property type="match status" value="1"/>
</dbReference>
<organism evidence="4 5">
    <name type="scientific">Tetrahymena thermophila (strain SB210)</name>
    <dbReference type="NCBI Taxonomy" id="312017"/>
    <lineage>
        <taxon>Eukaryota</taxon>
        <taxon>Sar</taxon>
        <taxon>Alveolata</taxon>
        <taxon>Ciliophora</taxon>
        <taxon>Intramacronucleata</taxon>
        <taxon>Oligohymenophorea</taxon>
        <taxon>Hymenostomatida</taxon>
        <taxon>Tetrahymenina</taxon>
        <taxon>Tetrahymenidae</taxon>
        <taxon>Tetrahymena</taxon>
    </lineage>
</organism>
<feature type="domain" description="Protein kinase" evidence="3">
    <location>
        <begin position="16"/>
        <end position="288"/>
    </location>
</feature>
<evidence type="ECO:0000256" key="1">
    <source>
        <dbReference type="ARBA" id="ARBA00012513"/>
    </source>
</evidence>
<dbReference type="EC" id="2.7.11.1" evidence="1"/>
<dbReference type="InterPro" id="IPR011009">
    <property type="entry name" value="Kinase-like_dom_sf"/>
</dbReference>
<keyword evidence="4" id="KW-0418">Kinase</keyword>
<dbReference type="Pfam" id="PF00069">
    <property type="entry name" value="Pkinase"/>
    <property type="match status" value="1"/>
</dbReference>
<dbReference type="GO" id="GO:0005524">
    <property type="term" value="F:ATP binding"/>
    <property type="evidence" value="ECO:0007669"/>
    <property type="project" value="InterPro"/>
</dbReference>
<dbReference type="InterPro" id="IPR050235">
    <property type="entry name" value="CK1_Ser-Thr_kinase"/>
</dbReference>
<protein>
    <recommendedName>
        <fullName evidence="2">Casein kinase I</fullName>
        <ecNumber evidence="1">2.7.11.1</ecNumber>
    </recommendedName>
</protein>
<dbReference type="eggNOG" id="KOG1164">
    <property type="taxonomic scope" value="Eukaryota"/>
</dbReference>
<keyword evidence="5" id="KW-1185">Reference proteome</keyword>
<accession>I7M336</accession>
<dbReference type="KEGG" id="tet:TTHERM_00502650"/>
<evidence type="ECO:0000256" key="2">
    <source>
        <dbReference type="ARBA" id="ARBA00023860"/>
    </source>
</evidence>
<keyword evidence="4" id="KW-0808">Transferase</keyword>
<evidence type="ECO:0000259" key="3">
    <source>
        <dbReference type="PROSITE" id="PS50011"/>
    </source>
</evidence>
<dbReference type="OrthoDB" id="1171at2759"/>
<dbReference type="GO" id="GO:0004674">
    <property type="term" value="F:protein serine/threonine kinase activity"/>
    <property type="evidence" value="ECO:0007669"/>
    <property type="project" value="UniProtKB-EC"/>
</dbReference>
<sequence length="340" mass="39457">MEEVKEIQPRIIANRFEIKELLGSGSFGEVYLAYDKQLNQEVGLKIDINADENSQLPREAKLLQIFQGGEGIPKLFWSGVEQQSNKNVIAMELLGENLESLLVKCGGKFSLKTVLMLADQMIKRIEYVHSKGFVYRDLKPENFMMGKKGKSQQVVYLIDFGLIKRYKDPKTNKHIPFRDNKGLIGTARYASVNTHAGLEQGRRDDFESLIYLLIYFLKGRLPWQGILAETKEKKYEKLKLHKASTTNEVLCDGLPNQFIQFCKLIRGLKFEDQPNYFKLKQILKELFFELGYSWDYVYDWTELNDGININHINQVDALNVNQMDNNQFITDKQPQFICQM</sequence>
<dbReference type="Proteomes" id="UP000009168">
    <property type="component" value="Unassembled WGS sequence"/>
</dbReference>
<evidence type="ECO:0000313" key="4">
    <source>
        <dbReference type="EMBL" id="EAS02074.2"/>
    </source>
</evidence>
<dbReference type="SMART" id="SM00220">
    <property type="entry name" value="S_TKc"/>
    <property type="match status" value="1"/>
</dbReference>
<dbReference type="AlphaFoldDB" id="I7M336"/>
<dbReference type="FunFam" id="1.10.510.10:FF:000596">
    <property type="entry name" value="CK1 family protein kinase"/>
    <property type="match status" value="1"/>
</dbReference>
<dbReference type="InParanoid" id="I7M336"/>
<dbReference type="Gene3D" id="1.10.510.10">
    <property type="entry name" value="Transferase(Phosphotransferase) domain 1"/>
    <property type="match status" value="1"/>
</dbReference>
<dbReference type="STRING" id="312017.I7M336"/>
<reference evidence="5" key="1">
    <citation type="journal article" date="2006" name="PLoS Biol.">
        <title>Macronuclear genome sequence of the ciliate Tetrahymena thermophila, a model eukaryote.</title>
        <authorList>
            <person name="Eisen J.A."/>
            <person name="Coyne R.S."/>
            <person name="Wu M."/>
            <person name="Wu D."/>
            <person name="Thiagarajan M."/>
            <person name="Wortman J.R."/>
            <person name="Badger J.H."/>
            <person name="Ren Q."/>
            <person name="Amedeo P."/>
            <person name="Jones K.M."/>
            <person name="Tallon L.J."/>
            <person name="Delcher A.L."/>
            <person name="Salzberg S.L."/>
            <person name="Silva J.C."/>
            <person name="Haas B.J."/>
            <person name="Majoros W.H."/>
            <person name="Farzad M."/>
            <person name="Carlton J.M."/>
            <person name="Smith R.K. Jr."/>
            <person name="Garg J."/>
            <person name="Pearlman R.E."/>
            <person name="Karrer K.M."/>
            <person name="Sun L."/>
            <person name="Manning G."/>
            <person name="Elde N.C."/>
            <person name="Turkewitz A.P."/>
            <person name="Asai D.J."/>
            <person name="Wilkes D.E."/>
            <person name="Wang Y."/>
            <person name="Cai H."/>
            <person name="Collins K."/>
            <person name="Stewart B.A."/>
            <person name="Lee S.R."/>
            <person name="Wilamowska K."/>
            <person name="Weinberg Z."/>
            <person name="Ruzzo W.L."/>
            <person name="Wloga D."/>
            <person name="Gaertig J."/>
            <person name="Frankel J."/>
            <person name="Tsao C.-C."/>
            <person name="Gorovsky M.A."/>
            <person name="Keeling P.J."/>
            <person name="Waller R.F."/>
            <person name="Patron N.J."/>
            <person name="Cherry J.M."/>
            <person name="Stover N.A."/>
            <person name="Krieger C.J."/>
            <person name="del Toro C."/>
            <person name="Ryder H.F."/>
            <person name="Williamson S.C."/>
            <person name="Barbeau R.A."/>
            <person name="Hamilton E.P."/>
            <person name="Orias E."/>
        </authorList>
    </citation>
    <scope>NUCLEOTIDE SEQUENCE [LARGE SCALE GENOMIC DNA]</scope>
    <source>
        <strain evidence="5">SB210</strain>
    </source>
</reference>
<dbReference type="GeneID" id="7827206"/>
<dbReference type="EMBL" id="GG662548">
    <property type="protein sequence ID" value="EAS02074.2"/>
    <property type="molecule type" value="Genomic_DNA"/>
</dbReference>
<dbReference type="CDD" id="cd14016">
    <property type="entry name" value="STKc_CK1"/>
    <property type="match status" value="1"/>
</dbReference>
<dbReference type="SUPFAM" id="SSF56112">
    <property type="entry name" value="Protein kinase-like (PK-like)"/>
    <property type="match status" value="1"/>
</dbReference>
<dbReference type="InterPro" id="IPR008271">
    <property type="entry name" value="Ser/Thr_kinase_AS"/>
</dbReference>
<gene>
    <name evidence="4" type="ORF">TTHERM_00502650</name>
</gene>
<dbReference type="PANTHER" id="PTHR11909">
    <property type="entry name" value="CASEIN KINASE-RELATED"/>
    <property type="match status" value="1"/>
</dbReference>